<evidence type="ECO:0000313" key="2">
    <source>
        <dbReference type="Proteomes" id="UP000250235"/>
    </source>
</evidence>
<organism evidence="1 2">
    <name type="scientific">Dorcoceras hygrometricum</name>
    <dbReference type="NCBI Taxonomy" id="472368"/>
    <lineage>
        <taxon>Eukaryota</taxon>
        <taxon>Viridiplantae</taxon>
        <taxon>Streptophyta</taxon>
        <taxon>Embryophyta</taxon>
        <taxon>Tracheophyta</taxon>
        <taxon>Spermatophyta</taxon>
        <taxon>Magnoliopsida</taxon>
        <taxon>eudicotyledons</taxon>
        <taxon>Gunneridae</taxon>
        <taxon>Pentapetalae</taxon>
        <taxon>asterids</taxon>
        <taxon>lamiids</taxon>
        <taxon>Lamiales</taxon>
        <taxon>Gesneriaceae</taxon>
        <taxon>Didymocarpoideae</taxon>
        <taxon>Trichosporeae</taxon>
        <taxon>Loxocarpinae</taxon>
        <taxon>Dorcoceras</taxon>
    </lineage>
</organism>
<keyword evidence="2" id="KW-1185">Reference proteome</keyword>
<dbReference type="Proteomes" id="UP000250235">
    <property type="component" value="Unassembled WGS sequence"/>
</dbReference>
<proteinExistence type="predicted"/>
<name>A0A2Z7D4L0_9LAMI</name>
<evidence type="ECO:0000313" key="1">
    <source>
        <dbReference type="EMBL" id="KZV53707.1"/>
    </source>
</evidence>
<dbReference type="EMBL" id="KQ990080">
    <property type="protein sequence ID" value="KZV53707.1"/>
    <property type="molecule type" value="Genomic_DNA"/>
</dbReference>
<dbReference type="OrthoDB" id="1093005at2759"/>
<sequence length="448" mass="50649">MDDVSIAGLSVLDEKSVDRSHDVSSVCSVSVQLRDLVPSHSFKLLVWLLRFNGKLVECDSHPLVSCTVVVDFLPGCEGERQYRTLISLLGLLATMRRVVNYHSSWARQQQGELFDTSGNPGFTAGRGFNPAGGAPGGELERVHLNCFPGYGSIKIDAMMVKRRSCYYYLPESLPLKYAFRHLNVDWFLRILVHMPSIDNQPDSFKYNGIEVISHNSIGDGVTDLVENGHSLNDGDKNIVTPKRKKRKVLISPYCKTPLVKMPAVFHLWRRKKTRKRNRRSTSKSPRLGYKLLPLSVNRRKRWDSSVVVESLTEALPETVSVSGIIHKYFSDYDEVASSSRFSFTPVLGRQKERLNNRSKYSTVQPRLMSPLVDHKPRQVEKPDSNASREKHWKPEVGKRVVLASNSLGLTPSYERPALSACKFSDKRSDDRFASLVRTPVFEIPDEGD</sequence>
<accession>A0A2Z7D4L0</accession>
<reference evidence="1 2" key="1">
    <citation type="journal article" date="2015" name="Proc. Natl. Acad. Sci. U.S.A.">
        <title>The resurrection genome of Boea hygrometrica: A blueprint for survival of dehydration.</title>
        <authorList>
            <person name="Xiao L."/>
            <person name="Yang G."/>
            <person name="Zhang L."/>
            <person name="Yang X."/>
            <person name="Zhao S."/>
            <person name="Ji Z."/>
            <person name="Zhou Q."/>
            <person name="Hu M."/>
            <person name="Wang Y."/>
            <person name="Chen M."/>
            <person name="Xu Y."/>
            <person name="Jin H."/>
            <person name="Xiao X."/>
            <person name="Hu G."/>
            <person name="Bao F."/>
            <person name="Hu Y."/>
            <person name="Wan P."/>
            <person name="Li L."/>
            <person name="Deng X."/>
            <person name="Kuang T."/>
            <person name="Xiang C."/>
            <person name="Zhu J.K."/>
            <person name="Oliver M.J."/>
            <person name="He Y."/>
        </authorList>
    </citation>
    <scope>NUCLEOTIDE SEQUENCE [LARGE SCALE GENOMIC DNA]</scope>
    <source>
        <strain evidence="2">cv. XS01</strain>
    </source>
</reference>
<dbReference type="AlphaFoldDB" id="A0A2Z7D4L0"/>
<protein>
    <submittedName>
        <fullName evidence="1">Uncharacterized protein</fullName>
    </submittedName>
</protein>
<gene>
    <name evidence="1" type="ORF">F511_38117</name>
</gene>